<evidence type="ECO:0008006" key="4">
    <source>
        <dbReference type="Google" id="ProtNLM"/>
    </source>
</evidence>
<dbReference type="Proteomes" id="UP000679629">
    <property type="component" value="Chromosome"/>
</dbReference>
<dbReference type="RefSeq" id="WP_215123411.1">
    <property type="nucleotide sequence ID" value="NZ_CP075896.1"/>
</dbReference>
<feature type="chain" id="PRO_5046445011" description="Neocarzinostatin family protein" evidence="1">
    <location>
        <begin position="25"/>
        <end position="141"/>
    </location>
</feature>
<name>A0ABX8G2L5_9ACTN</name>
<organism evidence="2 3">
    <name type="scientific">Streptomyces koelreuteriae</name>
    <dbReference type="NCBI Taxonomy" id="2838015"/>
    <lineage>
        <taxon>Bacteria</taxon>
        <taxon>Bacillati</taxon>
        <taxon>Actinomycetota</taxon>
        <taxon>Actinomycetes</taxon>
        <taxon>Kitasatosporales</taxon>
        <taxon>Streptomycetaceae</taxon>
        <taxon>Streptomyces</taxon>
    </lineage>
</organism>
<proteinExistence type="predicted"/>
<keyword evidence="3" id="KW-1185">Reference proteome</keyword>
<reference evidence="3" key="1">
    <citation type="submission" date="2021-05" db="EMBL/GenBank/DDBJ databases">
        <title>Direct Submission.</title>
        <authorList>
            <person name="Li K."/>
            <person name="Gao J."/>
        </authorList>
    </citation>
    <scope>NUCLEOTIDE SEQUENCE [LARGE SCALE GENOMIC DNA]</scope>
    <source>
        <strain evidence="3">MG62</strain>
    </source>
</reference>
<evidence type="ECO:0000313" key="3">
    <source>
        <dbReference type="Proteomes" id="UP000679629"/>
    </source>
</evidence>
<protein>
    <recommendedName>
        <fullName evidence="4">Neocarzinostatin family protein</fullName>
    </recommendedName>
</protein>
<keyword evidence="1" id="KW-0732">Signal</keyword>
<gene>
    <name evidence="2" type="ORF">KJK29_36120</name>
</gene>
<dbReference type="EMBL" id="CP075896">
    <property type="protein sequence ID" value="QWB27599.1"/>
    <property type="molecule type" value="Genomic_DNA"/>
</dbReference>
<evidence type="ECO:0000256" key="1">
    <source>
        <dbReference type="SAM" id="SignalP"/>
    </source>
</evidence>
<sequence length="141" mass="14715">MRRAGFVVAATTALTLGTAGQGWADTTSGDITTSWGDRARVQVTWVDRNSFHDGVLAVTDQTCDDRSVHATLTVQTGSGAARPLGDNHNTDGCDTTADFQNITATDPTGIRSLTLTVCRSAPGTADECETGYVAANPFFGS</sequence>
<accession>A0ABX8G2L5</accession>
<feature type="signal peptide" evidence="1">
    <location>
        <begin position="1"/>
        <end position="24"/>
    </location>
</feature>
<evidence type="ECO:0000313" key="2">
    <source>
        <dbReference type="EMBL" id="QWB27599.1"/>
    </source>
</evidence>